<sequence>SLTFIVLTLTSFAALVTVRALPQGGPPIPPPGLYCCPPYGPNGLPLAQPQPGPFALWCLYGENSLCGYDPSSGTGAKIEGCPPNAVPNPHPPTCPV</sequence>
<keyword evidence="3" id="KW-1185">Reference proteome</keyword>
<evidence type="ECO:0000313" key="2">
    <source>
        <dbReference type="EMBL" id="KAF6763361.1"/>
    </source>
</evidence>
<feature type="chain" id="PRO_5034690351" evidence="1">
    <location>
        <begin position="21"/>
        <end position="96"/>
    </location>
</feature>
<keyword evidence="1" id="KW-0732">Signal</keyword>
<dbReference type="AlphaFoldDB" id="A0A8H6ID50"/>
<feature type="signal peptide" evidence="1">
    <location>
        <begin position="1"/>
        <end position="20"/>
    </location>
</feature>
<accession>A0A8H6ID50</accession>
<evidence type="ECO:0000313" key="3">
    <source>
        <dbReference type="Proteomes" id="UP000521943"/>
    </source>
</evidence>
<gene>
    <name evidence="2" type="ORF">DFP72DRAFT_875421</name>
</gene>
<organism evidence="2 3">
    <name type="scientific">Ephemerocybe angulata</name>
    <dbReference type="NCBI Taxonomy" id="980116"/>
    <lineage>
        <taxon>Eukaryota</taxon>
        <taxon>Fungi</taxon>
        <taxon>Dikarya</taxon>
        <taxon>Basidiomycota</taxon>
        <taxon>Agaricomycotina</taxon>
        <taxon>Agaricomycetes</taxon>
        <taxon>Agaricomycetidae</taxon>
        <taxon>Agaricales</taxon>
        <taxon>Agaricineae</taxon>
        <taxon>Psathyrellaceae</taxon>
        <taxon>Ephemerocybe</taxon>
    </lineage>
</organism>
<proteinExistence type="predicted"/>
<reference evidence="2 3" key="1">
    <citation type="submission" date="2020-07" db="EMBL/GenBank/DDBJ databases">
        <title>Comparative genomics of pyrophilous fungi reveals a link between fire events and developmental genes.</title>
        <authorList>
            <consortium name="DOE Joint Genome Institute"/>
            <person name="Steindorff A.S."/>
            <person name="Carver A."/>
            <person name="Calhoun S."/>
            <person name="Stillman K."/>
            <person name="Liu H."/>
            <person name="Lipzen A."/>
            <person name="Pangilinan J."/>
            <person name="Labutti K."/>
            <person name="Bruns T.D."/>
            <person name="Grigoriev I.V."/>
        </authorList>
    </citation>
    <scope>NUCLEOTIDE SEQUENCE [LARGE SCALE GENOMIC DNA]</scope>
    <source>
        <strain evidence="2 3">CBS 144469</strain>
    </source>
</reference>
<comment type="caution">
    <text evidence="2">The sequence shown here is derived from an EMBL/GenBank/DDBJ whole genome shotgun (WGS) entry which is preliminary data.</text>
</comment>
<dbReference type="OrthoDB" id="2964894at2759"/>
<protein>
    <submittedName>
        <fullName evidence="2">Uncharacterized protein</fullName>
    </submittedName>
</protein>
<feature type="non-terminal residue" evidence="2">
    <location>
        <position position="96"/>
    </location>
</feature>
<name>A0A8H6ID50_9AGAR</name>
<evidence type="ECO:0000256" key="1">
    <source>
        <dbReference type="SAM" id="SignalP"/>
    </source>
</evidence>
<dbReference type="Proteomes" id="UP000521943">
    <property type="component" value="Unassembled WGS sequence"/>
</dbReference>
<dbReference type="EMBL" id="JACGCI010000006">
    <property type="protein sequence ID" value="KAF6763361.1"/>
    <property type="molecule type" value="Genomic_DNA"/>
</dbReference>